<dbReference type="PANTHER" id="PTHR23073">
    <property type="entry name" value="26S PROTEASOME REGULATORY SUBUNIT"/>
    <property type="match status" value="1"/>
</dbReference>
<dbReference type="SUPFAM" id="SSF52540">
    <property type="entry name" value="P-loop containing nucleoside triphosphate hydrolases"/>
    <property type="match status" value="1"/>
</dbReference>
<name>A0ABX1P2X3_9CYAN</name>
<comment type="similarity">
    <text evidence="1">Belongs to the AAA ATPase family.</text>
</comment>
<gene>
    <name evidence="5" type="ORF">DP116_00170</name>
</gene>
<evidence type="ECO:0000313" key="5">
    <source>
        <dbReference type="EMBL" id="NMG17942.1"/>
    </source>
</evidence>
<dbReference type="InterPro" id="IPR003593">
    <property type="entry name" value="AAA+_ATPase"/>
</dbReference>
<dbReference type="CDD" id="cd19481">
    <property type="entry name" value="RecA-like_protease"/>
    <property type="match status" value="1"/>
</dbReference>
<evidence type="ECO:0000259" key="4">
    <source>
        <dbReference type="SMART" id="SM00382"/>
    </source>
</evidence>
<keyword evidence="6" id="KW-1185">Reference proteome</keyword>
<sequence>MKVIIEGVENSSQKEKLRENVAKRIAEVWNVCRENSKIREIIINCNPGSSNAEHNNGQEKLATFDHLLRMPNNNASILVLPSKQQELINSQLKRWDLIQLVQKKWGVDKIDPFPRVSLNFVGPPGTGKTLTAHNFASRLNKKIIEVSYADIVSKYFGEAAKNLSALFEFAKANDAVLFIDEAETLLSKRNAAASEGADHAVNSMRSQLLLLIQNTPIICIFASNLVEGYDPAFLSRLTRIDFPLPDENLSERIWETHLIQELPLDSSITANYLATKFKGLTGRQIRQIVIEAAYRAASREHADQTLCPEDFSWAHDLVCSNETVSYSVATGFLENDKKIVNSKVSDAERLDWE</sequence>
<comment type="caution">
    <text evidence="5">The sequence shown here is derived from an EMBL/GenBank/DDBJ whole genome shotgun (WGS) entry which is preliminary data.</text>
</comment>
<evidence type="ECO:0000313" key="6">
    <source>
        <dbReference type="Proteomes" id="UP000718564"/>
    </source>
</evidence>
<dbReference type="InterPro" id="IPR050221">
    <property type="entry name" value="26S_Proteasome_ATPase"/>
</dbReference>
<evidence type="ECO:0000256" key="2">
    <source>
        <dbReference type="ARBA" id="ARBA00022741"/>
    </source>
</evidence>
<protein>
    <recommendedName>
        <fullName evidence="4">AAA+ ATPase domain-containing protein</fullName>
    </recommendedName>
</protein>
<organism evidence="5 6">
    <name type="scientific">Brasilonema bromeliae SPC951</name>
    <dbReference type="NCBI Taxonomy" id="385972"/>
    <lineage>
        <taxon>Bacteria</taxon>
        <taxon>Bacillati</taxon>
        <taxon>Cyanobacteriota</taxon>
        <taxon>Cyanophyceae</taxon>
        <taxon>Nostocales</taxon>
        <taxon>Scytonemataceae</taxon>
        <taxon>Brasilonema</taxon>
        <taxon>Bromeliae group (in: Brasilonema)</taxon>
    </lineage>
</organism>
<evidence type="ECO:0000256" key="1">
    <source>
        <dbReference type="ARBA" id="ARBA00006914"/>
    </source>
</evidence>
<dbReference type="SMART" id="SM00382">
    <property type="entry name" value="AAA"/>
    <property type="match status" value="1"/>
</dbReference>
<proteinExistence type="inferred from homology"/>
<dbReference type="InterPro" id="IPR027417">
    <property type="entry name" value="P-loop_NTPase"/>
</dbReference>
<dbReference type="Pfam" id="PF00004">
    <property type="entry name" value="AAA"/>
    <property type="match status" value="1"/>
</dbReference>
<dbReference type="EMBL" id="QMEB01000001">
    <property type="protein sequence ID" value="NMG17942.1"/>
    <property type="molecule type" value="Genomic_DNA"/>
</dbReference>
<reference evidence="5 6" key="1">
    <citation type="submission" date="2018-06" db="EMBL/GenBank/DDBJ databases">
        <title>Comparative genomics of Brasilonema spp. strains.</title>
        <authorList>
            <person name="Alvarenga D.O."/>
            <person name="Fiore M.F."/>
            <person name="Varani A.M."/>
        </authorList>
    </citation>
    <scope>NUCLEOTIDE SEQUENCE [LARGE SCALE GENOMIC DNA]</scope>
    <source>
        <strain evidence="5 6">SPC951</strain>
    </source>
</reference>
<dbReference type="Gene3D" id="1.10.8.60">
    <property type="match status" value="1"/>
</dbReference>
<dbReference type="RefSeq" id="WP_169153237.1">
    <property type="nucleotide sequence ID" value="NZ_CAWPJE010000193.1"/>
</dbReference>
<accession>A0ABX1P2X3</accession>
<dbReference type="Proteomes" id="UP000718564">
    <property type="component" value="Unassembled WGS sequence"/>
</dbReference>
<dbReference type="Gene3D" id="3.40.50.300">
    <property type="entry name" value="P-loop containing nucleotide triphosphate hydrolases"/>
    <property type="match status" value="1"/>
</dbReference>
<keyword evidence="3" id="KW-0067">ATP-binding</keyword>
<feature type="domain" description="AAA+ ATPase" evidence="4">
    <location>
        <begin position="114"/>
        <end position="246"/>
    </location>
</feature>
<keyword evidence="2" id="KW-0547">Nucleotide-binding</keyword>
<evidence type="ECO:0000256" key="3">
    <source>
        <dbReference type="ARBA" id="ARBA00022840"/>
    </source>
</evidence>
<dbReference type="InterPro" id="IPR003959">
    <property type="entry name" value="ATPase_AAA_core"/>
</dbReference>